<evidence type="ECO:0000256" key="1">
    <source>
        <dbReference type="SAM" id="Coils"/>
    </source>
</evidence>
<gene>
    <name evidence="3" type="ORF">GTA08_BOTSDO11605</name>
</gene>
<feature type="compositionally biased region" description="Low complexity" evidence="2">
    <location>
        <begin position="63"/>
        <end position="78"/>
    </location>
</feature>
<name>A0A8H4J6M7_9PEZI</name>
<evidence type="ECO:0000313" key="4">
    <source>
        <dbReference type="Proteomes" id="UP000572817"/>
    </source>
</evidence>
<evidence type="ECO:0000313" key="3">
    <source>
        <dbReference type="EMBL" id="KAF4312727.1"/>
    </source>
</evidence>
<feature type="compositionally biased region" description="Polar residues" evidence="2">
    <location>
        <begin position="17"/>
        <end position="37"/>
    </location>
</feature>
<feature type="compositionally biased region" description="Low complexity" evidence="2">
    <location>
        <begin position="123"/>
        <end position="163"/>
    </location>
</feature>
<reference evidence="3" key="1">
    <citation type="submission" date="2020-04" db="EMBL/GenBank/DDBJ databases">
        <title>Genome Assembly and Annotation of Botryosphaeria dothidea sdau 11-99, a Latent Pathogen of Apple Fruit Ring Rot in China.</title>
        <authorList>
            <person name="Yu C."/>
            <person name="Diao Y."/>
            <person name="Lu Q."/>
            <person name="Zhao J."/>
            <person name="Cui S."/>
            <person name="Peng C."/>
            <person name="He B."/>
            <person name="Liu H."/>
        </authorList>
    </citation>
    <scope>NUCLEOTIDE SEQUENCE [LARGE SCALE GENOMIC DNA]</scope>
    <source>
        <strain evidence="3">Sdau11-99</strain>
    </source>
</reference>
<sequence>MSDQQTTDGSIPESGSPHHTSQSILAISESKSSTDPGQSLDRPNGVNSTAKKHSTAKSTNVQKPATSASSKKSSSAPKPAEKSKPASQPKSTKSGPTAGAAGAARTSKPAKPKPAAPMLEALKSPTTPKPAAAHKPSKASTSKPAAAKASSSKTVAATKRASTQALTTKTRKPRPKPKESTPIPTATHLTMSDGKVDREIWQPSDGNGDPSPELIEKYRSKRNGHPTWKLYTGRNVPKNPTDTNPPCFVVLDDKADWTILNSKNWTKHERHRKWPFDFTPQGRISLQRPNRGRPAYGRDGTTYASVPKQKGEKYWLHGCHEPPKADGRISPAPTAAGAPGDNQIAATPPSSAHLAPLTTAGGSPMGEQSPLELPPSTELATVNPIRTSSSPRPSVVGSPTQRPRATVSPSPGPSVQAIKRSASPDHPAATPPKRQRRSLVPLEVPPDLANRDSQVTQLQKALQVVVKRESETANEKARLEATVAVQQKTIAESRGRLEALERKAKAFRDLAMKLYARSVDHSNVLVDRHTAMLGILQGVESLKATAERLAVGTRREIAPTEALEGEIGAVLDQAEQGMRAQGLSEEYEVFADEAMNLDIEE</sequence>
<feature type="compositionally biased region" description="Basic and acidic residues" evidence="2">
    <location>
        <begin position="309"/>
        <end position="327"/>
    </location>
</feature>
<feature type="coiled-coil region" evidence="1">
    <location>
        <begin position="483"/>
        <end position="517"/>
    </location>
</feature>
<keyword evidence="4" id="KW-1185">Reference proteome</keyword>
<dbReference type="Proteomes" id="UP000572817">
    <property type="component" value="Unassembled WGS sequence"/>
</dbReference>
<keyword evidence="1" id="KW-0175">Coiled coil</keyword>
<accession>A0A8H4J6M7</accession>
<feature type="region of interest" description="Disordered" evidence="2">
    <location>
        <begin position="280"/>
        <end position="440"/>
    </location>
</feature>
<proteinExistence type="predicted"/>
<protein>
    <submittedName>
        <fullName evidence="3">Uncharacterized protein</fullName>
    </submittedName>
</protein>
<feature type="compositionally biased region" description="Low complexity" evidence="2">
    <location>
        <begin position="386"/>
        <end position="400"/>
    </location>
</feature>
<comment type="caution">
    <text evidence="3">The sequence shown here is derived from an EMBL/GenBank/DDBJ whole genome shotgun (WGS) entry which is preliminary data.</text>
</comment>
<dbReference type="AlphaFoldDB" id="A0A8H4J6M7"/>
<feature type="region of interest" description="Disordered" evidence="2">
    <location>
        <begin position="1"/>
        <end position="215"/>
    </location>
</feature>
<dbReference type="OrthoDB" id="3650389at2759"/>
<feature type="compositionally biased region" description="Low complexity" evidence="2">
    <location>
        <begin position="85"/>
        <end position="109"/>
    </location>
</feature>
<dbReference type="EMBL" id="WWBZ02000002">
    <property type="protein sequence ID" value="KAF4312727.1"/>
    <property type="molecule type" value="Genomic_DNA"/>
</dbReference>
<evidence type="ECO:0000256" key="2">
    <source>
        <dbReference type="SAM" id="MobiDB-lite"/>
    </source>
</evidence>
<organism evidence="3 4">
    <name type="scientific">Botryosphaeria dothidea</name>
    <dbReference type="NCBI Taxonomy" id="55169"/>
    <lineage>
        <taxon>Eukaryota</taxon>
        <taxon>Fungi</taxon>
        <taxon>Dikarya</taxon>
        <taxon>Ascomycota</taxon>
        <taxon>Pezizomycotina</taxon>
        <taxon>Dothideomycetes</taxon>
        <taxon>Dothideomycetes incertae sedis</taxon>
        <taxon>Botryosphaeriales</taxon>
        <taxon>Botryosphaeriaceae</taxon>
        <taxon>Botryosphaeria</taxon>
    </lineage>
</organism>